<feature type="chain" id="PRO_5034534629" evidence="2">
    <location>
        <begin position="25"/>
        <end position="322"/>
    </location>
</feature>
<proteinExistence type="predicted"/>
<accession>A0A8H5FC47</accession>
<evidence type="ECO:0000313" key="3">
    <source>
        <dbReference type="EMBL" id="KAF5331376.1"/>
    </source>
</evidence>
<evidence type="ECO:0000313" key="4">
    <source>
        <dbReference type="Proteomes" id="UP000541558"/>
    </source>
</evidence>
<dbReference type="Proteomes" id="UP000541558">
    <property type="component" value="Unassembled WGS sequence"/>
</dbReference>
<feature type="region of interest" description="Disordered" evidence="1">
    <location>
        <begin position="275"/>
        <end position="322"/>
    </location>
</feature>
<dbReference type="AlphaFoldDB" id="A0A8H5FC47"/>
<organism evidence="3 4">
    <name type="scientific">Ephemerocybe angulata</name>
    <dbReference type="NCBI Taxonomy" id="980116"/>
    <lineage>
        <taxon>Eukaryota</taxon>
        <taxon>Fungi</taxon>
        <taxon>Dikarya</taxon>
        <taxon>Basidiomycota</taxon>
        <taxon>Agaricomycotina</taxon>
        <taxon>Agaricomycetes</taxon>
        <taxon>Agaricomycetidae</taxon>
        <taxon>Agaricales</taxon>
        <taxon>Agaricineae</taxon>
        <taxon>Psathyrellaceae</taxon>
        <taxon>Ephemerocybe</taxon>
    </lineage>
</organism>
<keyword evidence="4" id="KW-1185">Reference proteome</keyword>
<feature type="compositionally biased region" description="Polar residues" evidence="1">
    <location>
        <begin position="275"/>
        <end position="291"/>
    </location>
</feature>
<dbReference type="EMBL" id="JAACJK010000114">
    <property type="protein sequence ID" value="KAF5331376.1"/>
    <property type="molecule type" value="Genomic_DNA"/>
</dbReference>
<dbReference type="OrthoDB" id="3010635at2759"/>
<protein>
    <submittedName>
        <fullName evidence="3">Uncharacterized protein</fullName>
    </submittedName>
</protein>
<gene>
    <name evidence="3" type="ORF">D9611_011913</name>
</gene>
<comment type="caution">
    <text evidence="3">The sequence shown here is derived from an EMBL/GenBank/DDBJ whole genome shotgun (WGS) entry which is preliminary data.</text>
</comment>
<sequence>MAVLLNPRFISIAMLLASTSISNAIPISKPQDVELVEREALSCYPLTIAQAKTLPGWAKVEQYAQDTWGGGKVNIVTNPSDYPKATADACIGTTSVPVRWTNGDAEKCETTKTTIEGKVDGTTQKITFAQMTGTDQTGSFTVTRESSLAETKEFNLGLDIPDTGIKAGLSGSTTTTITNTRASSFTTLNKNMQTTTLEFQNVSGQQCQMTLETQTCSGTAVGSAPIVASGMIWFNYADKRAPKGDPKGPKHYKYAVDIASVLSEAERTSTIEFQGPVNSVSKSGYSTNCKATGSGKRVARKTERSSKRQGSKLRHDEDEEED</sequence>
<evidence type="ECO:0000256" key="2">
    <source>
        <dbReference type="SAM" id="SignalP"/>
    </source>
</evidence>
<keyword evidence="2" id="KW-0732">Signal</keyword>
<feature type="signal peptide" evidence="2">
    <location>
        <begin position="1"/>
        <end position="24"/>
    </location>
</feature>
<reference evidence="3 4" key="1">
    <citation type="journal article" date="2020" name="ISME J.">
        <title>Uncovering the hidden diversity of litter-decomposition mechanisms in mushroom-forming fungi.</title>
        <authorList>
            <person name="Floudas D."/>
            <person name="Bentzer J."/>
            <person name="Ahren D."/>
            <person name="Johansson T."/>
            <person name="Persson P."/>
            <person name="Tunlid A."/>
        </authorList>
    </citation>
    <scope>NUCLEOTIDE SEQUENCE [LARGE SCALE GENOMIC DNA]</scope>
    <source>
        <strain evidence="3 4">CBS 175.51</strain>
    </source>
</reference>
<evidence type="ECO:0000256" key="1">
    <source>
        <dbReference type="SAM" id="MobiDB-lite"/>
    </source>
</evidence>
<name>A0A8H5FC47_9AGAR</name>